<feature type="transmembrane region" description="Helical" evidence="2">
    <location>
        <begin position="136"/>
        <end position="167"/>
    </location>
</feature>
<organism evidence="3 4">
    <name type="scientific">Cutibacterium modestum HL044PA1</name>
    <dbReference type="NCBI Taxonomy" id="765109"/>
    <lineage>
        <taxon>Bacteria</taxon>
        <taxon>Bacillati</taxon>
        <taxon>Actinomycetota</taxon>
        <taxon>Actinomycetes</taxon>
        <taxon>Propionibacteriales</taxon>
        <taxon>Propionibacteriaceae</taxon>
        <taxon>Cutibacterium</taxon>
        <taxon>Cutibacterium modestum</taxon>
    </lineage>
</organism>
<evidence type="ECO:0000256" key="1">
    <source>
        <dbReference type="SAM" id="MobiDB-lite"/>
    </source>
</evidence>
<evidence type="ECO:0000313" key="3">
    <source>
        <dbReference type="EMBL" id="EFS92037.1"/>
    </source>
</evidence>
<accession>A0ABN0C4F1</accession>
<reference evidence="3" key="1">
    <citation type="submission" date="2010-08" db="EMBL/GenBank/DDBJ databases">
        <authorList>
            <person name="Weinstock G."/>
            <person name="Sodergren E."/>
            <person name="Clifton S."/>
            <person name="Fulton L."/>
            <person name="Fulton B."/>
            <person name="Courtney L."/>
            <person name="Fronick C."/>
            <person name="Harrison M."/>
            <person name="Strong C."/>
            <person name="Farmer C."/>
            <person name="Delahaunty K."/>
            <person name="Markovic C."/>
            <person name="Hall O."/>
            <person name="Minx P."/>
            <person name="Tomlinson C."/>
            <person name="Mitreva M."/>
            <person name="Hou S."/>
            <person name="Chen J."/>
            <person name="Wollam A."/>
            <person name="Pepin K.H."/>
            <person name="Johnson M."/>
            <person name="Bhonagiri V."/>
            <person name="Zhang X."/>
            <person name="Suruliraj S."/>
            <person name="Warren W."/>
            <person name="Chinwalla A."/>
            <person name="Mardis E.R."/>
            <person name="Wilson R.K."/>
        </authorList>
    </citation>
    <scope>NUCLEOTIDE SEQUENCE [LARGE SCALE GENOMIC DNA]</scope>
    <source>
        <strain evidence="3">HL044PA1</strain>
    </source>
</reference>
<evidence type="ECO:0000313" key="4">
    <source>
        <dbReference type="Proteomes" id="UP000003179"/>
    </source>
</evidence>
<feature type="region of interest" description="Disordered" evidence="1">
    <location>
        <begin position="1"/>
        <end position="31"/>
    </location>
</feature>
<evidence type="ECO:0008006" key="5">
    <source>
        <dbReference type="Google" id="ProtNLM"/>
    </source>
</evidence>
<proteinExistence type="predicted"/>
<feature type="transmembrane region" description="Helical" evidence="2">
    <location>
        <begin position="318"/>
        <end position="338"/>
    </location>
</feature>
<feature type="transmembrane region" description="Helical" evidence="2">
    <location>
        <begin position="358"/>
        <end position="377"/>
    </location>
</feature>
<dbReference type="RefSeq" id="WP_002529304.1">
    <property type="nucleotide sequence ID" value="NZ_GL383185.1"/>
</dbReference>
<name>A0ABN0C4F1_9ACTN</name>
<feature type="transmembrane region" description="Helical" evidence="2">
    <location>
        <begin position="187"/>
        <end position="208"/>
    </location>
</feature>
<keyword evidence="4" id="KW-1185">Reference proteome</keyword>
<dbReference type="GeneID" id="92881700"/>
<sequence>MVTMTTTPAIEPGTADQQIPSISIPEPLGTTAGRPATSSILSMTLRASAADHSTWRLPVVAFAVITTIILDVTGGAVMMWHLPGENAAFYRLTSSIAVILLVLPLTTLASSAARLSARRRDDRLSSLRLVDASSHLLRVITLAEAGLQALVGSLLGIIGYLICVPLLGRLSFNGSQIGAGSVLLEPAPVAGVILALVLLALTSSAIGLRRVDVSPLGVRMRSQPRSVSWIRLAIGGAIVLVIFSSKAVLSVLGSQTGVVGAYVFLAIVLAAVVELANIIGPKLLSMYFNHRLNKARSATDLVAARQVLENPRSAWTQVASLAAVCVVGMLAGTGAAMMQATNTSADPTAQFIGQDLQTGTILLIVFAFATVACSVGVNQASAILDRRSVEVGLDVVGVDLAAQDKVRRITVISPMRFAMVTGLVATGLLVVPMVGVALVVRPVTILVTVGTILIGSGMVRLGLWATRPTLRRVLNDGLARTE</sequence>
<gene>
    <name evidence="3" type="ORF">HMPREF9607_01797</name>
</gene>
<keyword evidence="2" id="KW-0472">Membrane</keyword>
<feature type="transmembrane region" description="Helical" evidence="2">
    <location>
        <begin position="417"/>
        <end position="439"/>
    </location>
</feature>
<feature type="transmembrane region" description="Helical" evidence="2">
    <location>
        <begin position="445"/>
        <end position="463"/>
    </location>
</feature>
<feature type="transmembrane region" description="Helical" evidence="2">
    <location>
        <begin position="261"/>
        <end position="284"/>
    </location>
</feature>
<feature type="transmembrane region" description="Helical" evidence="2">
    <location>
        <begin position="59"/>
        <end position="82"/>
    </location>
</feature>
<protein>
    <recommendedName>
        <fullName evidence="5">Efflux ABC transporter, permease protein</fullName>
    </recommendedName>
</protein>
<feature type="transmembrane region" description="Helical" evidence="2">
    <location>
        <begin position="229"/>
        <end position="249"/>
    </location>
</feature>
<dbReference type="Proteomes" id="UP000003179">
    <property type="component" value="Unassembled WGS sequence"/>
</dbReference>
<feature type="transmembrane region" description="Helical" evidence="2">
    <location>
        <begin position="88"/>
        <end position="115"/>
    </location>
</feature>
<evidence type="ECO:0000256" key="2">
    <source>
        <dbReference type="SAM" id="Phobius"/>
    </source>
</evidence>
<keyword evidence="2" id="KW-1133">Transmembrane helix</keyword>
<keyword evidence="2" id="KW-0812">Transmembrane</keyword>
<dbReference type="EMBL" id="ADZU01000029">
    <property type="protein sequence ID" value="EFS92037.1"/>
    <property type="molecule type" value="Genomic_DNA"/>
</dbReference>
<comment type="caution">
    <text evidence="3">The sequence shown here is derived from an EMBL/GenBank/DDBJ whole genome shotgun (WGS) entry which is preliminary data.</text>
</comment>